<dbReference type="RefSeq" id="WP_303308769.1">
    <property type="nucleotide sequence ID" value="NZ_JAODOP010000001.1"/>
</dbReference>
<dbReference type="Proteomes" id="UP001337305">
    <property type="component" value="Unassembled WGS sequence"/>
</dbReference>
<dbReference type="EMBL" id="JAODOP010000001">
    <property type="protein sequence ID" value="MEF3831769.1"/>
    <property type="molecule type" value="Genomic_DNA"/>
</dbReference>
<sequence length="231" mass="26276">MKTIISNIIIPICIVFSSYATHADVYYIFYATINGKSGHAGIAIDNYKTVVKDTLDENNNVVSVYNIIKDGTLTYYDLWPEKDDFNAFNVDDDTVAKYYKLPAASWENPITITSLLSKGIPHEEHYPVDGLIQLKSAPEADAILKEVIEDIIENNQSFNVRTFNCADFIEIILEKHLDIEIHADESVFFKQSTTPNRLYQELSKLKDINIIKNADEKARGTFTSQRLIKKT</sequence>
<evidence type="ECO:0000313" key="1">
    <source>
        <dbReference type="EMBL" id="MEF3831769.1"/>
    </source>
</evidence>
<reference evidence="1 2" key="1">
    <citation type="submission" date="2022-09" db="EMBL/GenBank/DDBJ databases">
        <title>Genome sequencing of Flavivirga sp. MEBiC05379.</title>
        <authorList>
            <person name="Oh H.-M."/>
            <person name="Kwon K.K."/>
            <person name="Park M.J."/>
            <person name="Yang S.-H."/>
        </authorList>
    </citation>
    <scope>NUCLEOTIDE SEQUENCE [LARGE SCALE GENOMIC DNA]</scope>
    <source>
        <strain evidence="1 2">MEBiC05379</strain>
    </source>
</reference>
<protein>
    <recommendedName>
        <fullName evidence="3">DUF4105 domain-containing protein</fullName>
    </recommendedName>
</protein>
<gene>
    <name evidence="1" type="ORF">N1F79_01385</name>
</gene>
<accession>A0ABU7XM45</accession>
<name>A0ABU7XM45_9FLAO</name>
<keyword evidence="2" id="KW-1185">Reference proteome</keyword>
<evidence type="ECO:0008006" key="3">
    <source>
        <dbReference type="Google" id="ProtNLM"/>
    </source>
</evidence>
<evidence type="ECO:0000313" key="2">
    <source>
        <dbReference type="Proteomes" id="UP001337305"/>
    </source>
</evidence>
<organism evidence="1 2">
    <name type="scientific">Flavivirga spongiicola</name>
    <dbReference type="NCBI Taxonomy" id="421621"/>
    <lineage>
        <taxon>Bacteria</taxon>
        <taxon>Pseudomonadati</taxon>
        <taxon>Bacteroidota</taxon>
        <taxon>Flavobacteriia</taxon>
        <taxon>Flavobacteriales</taxon>
        <taxon>Flavobacteriaceae</taxon>
        <taxon>Flavivirga</taxon>
    </lineage>
</organism>
<proteinExistence type="predicted"/>
<comment type="caution">
    <text evidence="1">The sequence shown here is derived from an EMBL/GenBank/DDBJ whole genome shotgun (WGS) entry which is preliminary data.</text>
</comment>